<keyword evidence="10" id="KW-1185">Reference proteome</keyword>
<dbReference type="Proteomes" id="UP000095463">
    <property type="component" value="Unassembled WGS sequence"/>
</dbReference>
<evidence type="ECO:0000313" key="9">
    <source>
        <dbReference type="EMBL" id="OEO27955.1"/>
    </source>
</evidence>
<comment type="catalytic activity">
    <reaction evidence="5">
        <text>spectinomycin + ATP = 9-O-adenylylspectinomycin + diphosphate</text>
        <dbReference type="Rhea" id="RHEA:63228"/>
        <dbReference type="ChEBI" id="CHEBI:30616"/>
        <dbReference type="ChEBI" id="CHEBI:33019"/>
        <dbReference type="ChEBI" id="CHEBI:146260"/>
        <dbReference type="ChEBI" id="CHEBI:146261"/>
    </reaction>
</comment>
<reference evidence="9 10" key="1">
    <citation type="journal article" date="2015" name="Genome Announc.">
        <title>Genome Assemblies of Three Soil-Associated Devosia species: D. insulae, D. limi, and D. soli.</title>
        <authorList>
            <person name="Hassan Y.I."/>
            <person name="Lepp D."/>
            <person name="Zhou T."/>
        </authorList>
    </citation>
    <scope>NUCLEOTIDE SEQUENCE [LARGE SCALE GENOMIC DNA]</scope>
    <source>
        <strain evidence="9 10">DS-56</strain>
    </source>
</reference>
<dbReference type="SUPFAM" id="SSF81301">
    <property type="entry name" value="Nucleotidyltransferase"/>
    <property type="match status" value="1"/>
</dbReference>
<protein>
    <recommendedName>
        <fullName evidence="4">Aminoglycoside (3'') (9) adenylyltransferase</fullName>
        <ecNumber evidence="3">2.7.7.47</ecNumber>
    </recommendedName>
</protein>
<evidence type="ECO:0000256" key="2">
    <source>
        <dbReference type="ARBA" id="ARBA00023251"/>
    </source>
</evidence>
<evidence type="ECO:0000256" key="5">
    <source>
        <dbReference type="ARBA" id="ARBA00047831"/>
    </source>
</evidence>
<dbReference type="EC" id="2.7.7.47" evidence="3"/>
<accession>A0A1E5XH87</accession>
<organism evidence="9 10">
    <name type="scientific">Devosia insulae DS-56</name>
    <dbReference type="NCBI Taxonomy" id="1116389"/>
    <lineage>
        <taxon>Bacteria</taxon>
        <taxon>Pseudomonadati</taxon>
        <taxon>Pseudomonadota</taxon>
        <taxon>Alphaproteobacteria</taxon>
        <taxon>Hyphomicrobiales</taxon>
        <taxon>Devosiaceae</taxon>
        <taxon>Devosia</taxon>
    </lineage>
</organism>
<name>A0A1E5XH87_9HYPH</name>
<feature type="domain" description="Polymerase beta nucleotidyltransferase" evidence="8">
    <location>
        <begin position="25"/>
        <end position="69"/>
    </location>
</feature>
<dbReference type="InterPro" id="IPR024172">
    <property type="entry name" value="AadA/Aad9"/>
</dbReference>
<dbReference type="GO" id="GO:0046677">
    <property type="term" value="P:response to antibiotic"/>
    <property type="evidence" value="ECO:0007669"/>
    <property type="project" value="UniProtKB-KW"/>
</dbReference>
<dbReference type="RefSeq" id="WP_069912724.1">
    <property type="nucleotide sequence ID" value="NZ_LAJE02000407.1"/>
</dbReference>
<dbReference type="CDD" id="cd05403">
    <property type="entry name" value="NT_KNTase_like"/>
    <property type="match status" value="1"/>
</dbReference>
<comment type="catalytic activity">
    <reaction evidence="6">
        <text>streptomycin + ATP = 3''-O-adenylylstreptomycin + diphosphate</text>
        <dbReference type="Rhea" id="RHEA:20245"/>
        <dbReference type="ChEBI" id="CHEBI:30616"/>
        <dbReference type="ChEBI" id="CHEBI:33019"/>
        <dbReference type="ChEBI" id="CHEBI:58007"/>
        <dbReference type="ChEBI" id="CHEBI:58605"/>
        <dbReference type="EC" id="2.7.7.47"/>
    </reaction>
</comment>
<evidence type="ECO:0000259" key="8">
    <source>
        <dbReference type="Pfam" id="PF18765"/>
    </source>
</evidence>
<sequence length="256" mass="27525">MSVAIPREALRALPLLQRSFGGSLLALYLYGSAVTAGLRQNSDVDLMAIVNEPIAPETVAQLAKGLLDISGRYPPQPDAPRPLELIVFQQAELNPMAYPVRGEFVYGEWLRREFEAGAVPPPEHNPDFTLLLAQARAEARPLLGPALAELLPSISHAEVCRAIGDALPGLMAGLKGDERNVLLTLARMWRTLATGEFVPKDVAAKWAAPQLPLQVAALVSLAGNAYLGTTQDDWQPLEQEAQLAAADLGTRITALL</sequence>
<dbReference type="EMBL" id="LAJE02000407">
    <property type="protein sequence ID" value="OEO27955.1"/>
    <property type="molecule type" value="Genomic_DNA"/>
</dbReference>
<keyword evidence="1" id="KW-0808">Transferase</keyword>
<evidence type="ECO:0000313" key="10">
    <source>
        <dbReference type="Proteomes" id="UP000095463"/>
    </source>
</evidence>
<dbReference type="PIRSF" id="PIRSF000819">
    <property type="entry name" value="Streptomycin_3-adenylyltransf"/>
    <property type="match status" value="1"/>
</dbReference>
<feature type="domain" description="Adenylyltransferase AadA C-terminal" evidence="7">
    <location>
        <begin position="149"/>
        <end position="244"/>
    </location>
</feature>
<comment type="caution">
    <text evidence="9">The sequence shown here is derived from an EMBL/GenBank/DDBJ whole genome shotgun (WGS) entry which is preliminary data.</text>
</comment>
<evidence type="ECO:0000256" key="6">
    <source>
        <dbReference type="ARBA" id="ARBA00048566"/>
    </source>
</evidence>
<dbReference type="Pfam" id="PF13427">
    <property type="entry name" value="AadA_C"/>
    <property type="match status" value="1"/>
</dbReference>
<dbReference type="InterPro" id="IPR041633">
    <property type="entry name" value="Polbeta"/>
</dbReference>
<gene>
    <name evidence="9" type="ORF">VW23_007055</name>
</gene>
<evidence type="ECO:0000256" key="3">
    <source>
        <dbReference type="ARBA" id="ARBA00035126"/>
    </source>
</evidence>
<dbReference type="OrthoDB" id="7058480at2"/>
<proteinExistence type="predicted"/>
<dbReference type="GO" id="GO:0009012">
    <property type="term" value="F:aminoglycoside 3''-adenylyltransferase activity"/>
    <property type="evidence" value="ECO:0007669"/>
    <property type="project" value="UniProtKB-EC"/>
</dbReference>
<evidence type="ECO:0000256" key="4">
    <source>
        <dbReference type="ARBA" id="ARBA00035252"/>
    </source>
</evidence>
<dbReference type="Gene3D" id="3.30.460.10">
    <property type="entry name" value="Beta Polymerase, domain 2"/>
    <property type="match status" value="1"/>
</dbReference>
<evidence type="ECO:0000259" key="7">
    <source>
        <dbReference type="Pfam" id="PF13427"/>
    </source>
</evidence>
<dbReference type="InterPro" id="IPR025184">
    <property type="entry name" value="AadA_C"/>
</dbReference>
<dbReference type="GO" id="GO:0070566">
    <property type="term" value="F:adenylyltransferase activity"/>
    <property type="evidence" value="ECO:0007669"/>
    <property type="project" value="InterPro"/>
</dbReference>
<keyword evidence="2" id="KW-0046">Antibiotic resistance</keyword>
<dbReference type="InterPro" id="IPR043519">
    <property type="entry name" value="NT_sf"/>
</dbReference>
<evidence type="ECO:0000256" key="1">
    <source>
        <dbReference type="ARBA" id="ARBA00022679"/>
    </source>
</evidence>
<dbReference type="Pfam" id="PF18765">
    <property type="entry name" value="Polbeta"/>
    <property type="match status" value="1"/>
</dbReference>
<dbReference type="AlphaFoldDB" id="A0A1E5XH87"/>